<dbReference type="InterPro" id="IPR049236">
    <property type="entry name" value="DUF6850"/>
</dbReference>
<protein>
    <recommendedName>
        <fullName evidence="1">DUF6850 domain-containing protein</fullName>
    </recommendedName>
</protein>
<evidence type="ECO:0000313" key="2">
    <source>
        <dbReference type="EMBL" id="MCX3266205.1"/>
    </source>
</evidence>
<gene>
    <name evidence="2" type="ORF">OQZ29_15715</name>
</gene>
<comment type="caution">
    <text evidence="2">The sequence shown here is derived from an EMBL/GenBank/DDBJ whole genome shotgun (WGS) entry which is preliminary data.</text>
</comment>
<feature type="domain" description="DUF6850" evidence="1">
    <location>
        <begin position="4"/>
        <end position="438"/>
    </location>
</feature>
<evidence type="ECO:0000313" key="3">
    <source>
        <dbReference type="Proteomes" id="UP001142592"/>
    </source>
</evidence>
<reference evidence="2" key="1">
    <citation type="submission" date="2022-11" db="EMBL/GenBank/DDBJ databases">
        <authorList>
            <person name="Graham C."/>
            <person name="Newman J.D."/>
        </authorList>
    </citation>
    <scope>NUCLEOTIDE SEQUENCE</scope>
    <source>
        <strain evidence="2">DSM 19486</strain>
    </source>
</reference>
<sequence length="438" mass="50187">MPKFLAKGFNILGKFRIAGSIEFNNSSEDSLANGQKNNLEDFTTFYPYANKSGLYKRQNYIAKTSLSYSTLNNHIVPFINLDYQKHQSSGTVDPRLSSNRFILKVKPGVNLNLNRHSLGLYAIVGKADEQVSLGYKNDVYKTSLLYPDRIHYMQYGYGSSVIKDTSNVYKYDDYKGFGIQYATKFKDWNIQFATEYQLLINKNYTQNKTAPNFATVATFNLNTINGSLLLSKNNSINTAHQISLSFTYNEGYDGNLKTSGSLNRVNYRVNALNVSSGYRLLWDKNKNNAKELGLNLSYTQNDKLDLNQAAGLSYEQLKIDLSGTLYHLIDEQSKFKISLKPYFIAPINTTLKYNTNSITEFIRNVAFTDYYYFNSSVLGGEFSTEYLTSKLIKNQQFGLYCQFDLRKMLKQDMRHDLNPTFVPNGFRSVFHFGINMYL</sequence>
<dbReference type="AlphaFoldDB" id="A0A9X3DHD3"/>
<dbReference type="Pfam" id="PF21012">
    <property type="entry name" value="DUF6850"/>
    <property type="match status" value="1"/>
</dbReference>
<evidence type="ECO:0000259" key="1">
    <source>
        <dbReference type="Pfam" id="PF21012"/>
    </source>
</evidence>
<dbReference type="EMBL" id="JAPJUH010000004">
    <property type="protein sequence ID" value="MCX3266205.1"/>
    <property type="molecule type" value="Genomic_DNA"/>
</dbReference>
<proteinExistence type="predicted"/>
<dbReference type="Proteomes" id="UP001142592">
    <property type="component" value="Unassembled WGS sequence"/>
</dbReference>
<organism evidence="2 3">
    <name type="scientific">Pedobacter agri</name>
    <dbReference type="NCBI Taxonomy" id="454586"/>
    <lineage>
        <taxon>Bacteria</taxon>
        <taxon>Pseudomonadati</taxon>
        <taxon>Bacteroidota</taxon>
        <taxon>Sphingobacteriia</taxon>
        <taxon>Sphingobacteriales</taxon>
        <taxon>Sphingobacteriaceae</taxon>
        <taxon>Pedobacter</taxon>
    </lineage>
</organism>
<accession>A0A9X3DHD3</accession>
<keyword evidence="3" id="KW-1185">Reference proteome</keyword>
<name>A0A9X3DHD3_9SPHI</name>